<feature type="region of interest" description="Disordered" evidence="1">
    <location>
        <begin position="1"/>
        <end position="39"/>
    </location>
</feature>
<evidence type="ECO:0000313" key="3">
    <source>
        <dbReference type="Proteomes" id="UP000323506"/>
    </source>
</evidence>
<proteinExistence type="predicted"/>
<dbReference type="EMBL" id="CM017697">
    <property type="protein sequence ID" value="TYG99778.1"/>
    <property type="molecule type" value="Genomic_DNA"/>
</dbReference>
<reference evidence="2 3" key="1">
    <citation type="submission" date="2019-06" db="EMBL/GenBank/DDBJ databases">
        <title>WGS assembly of Gossypium darwinii.</title>
        <authorList>
            <person name="Chen Z.J."/>
            <person name="Sreedasyam A."/>
            <person name="Ando A."/>
            <person name="Song Q."/>
            <person name="De L."/>
            <person name="Hulse-Kemp A."/>
            <person name="Ding M."/>
            <person name="Ye W."/>
            <person name="Kirkbride R."/>
            <person name="Jenkins J."/>
            <person name="Plott C."/>
            <person name="Lovell J."/>
            <person name="Lin Y.-M."/>
            <person name="Vaughn R."/>
            <person name="Liu B."/>
            <person name="Li W."/>
            <person name="Simpson S."/>
            <person name="Scheffler B."/>
            <person name="Saski C."/>
            <person name="Grover C."/>
            <person name="Hu G."/>
            <person name="Conover J."/>
            <person name="Carlson J."/>
            <person name="Shu S."/>
            <person name="Boston L."/>
            <person name="Williams M."/>
            <person name="Peterson D."/>
            <person name="Mcgee K."/>
            <person name="Jones D."/>
            <person name="Wendel J."/>
            <person name="Stelly D."/>
            <person name="Grimwood J."/>
            <person name="Schmutz J."/>
        </authorList>
    </citation>
    <scope>NUCLEOTIDE SEQUENCE [LARGE SCALE GENOMIC DNA]</scope>
    <source>
        <strain evidence="2">1808015.09</strain>
    </source>
</reference>
<dbReference type="AlphaFoldDB" id="A0A5D2F532"/>
<protein>
    <submittedName>
        <fullName evidence="2">Uncharacterized protein</fullName>
    </submittedName>
</protein>
<evidence type="ECO:0000256" key="1">
    <source>
        <dbReference type="SAM" id="MobiDB-lite"/>
    </source>
</evidence>
<keyword evidence="3" id="KW-1185">Reference proteome</keyword>
<sequence>MKNQEGSPPPSSNPVQMEKNSDDTDGSRFRLQQERKRSPFSVVAASVVFWVCL</sequence>
<gene>
    <name evidence="2" type="ORF">ES288_A10G223300v1</name>
</gene>
<evidence type="ECO:0000313" key="2">
    <source>
        <dbReference type="EMBL" id="TYG99778.1"/>
    </source>
</evidence>
<feature type="compositionally biased region" description="Basic and acidic residues" evidence="1">
    <location>
        <begin position="19"/>
        <end position="37"/>
    </location>
</feature>
<accession>A0A5D2F532</accession>
<organism evidence="2 3">
    <name type="scientific">Gossypium darwinii</name>
    <name type="common">Darwin's cotton</name>
    <name type="synonym">Gossypium barbadense var. darwinii</name>
    <dbReference type="NCBI Taxonomy" id="34276"/>
    <lineage>
        <taxon>Eukaryota</taxon>
        <taxon>Viridiplantae</taxon>
        <taxon>Streptophyta</taxon>
        <taxon>Embryophyta</taxon>
        <taxon>Tracheophyta</taxon>
        <taxon>Spermatophyta</taxon>
        <taxon>Magnoliopsida</taxon>
        <taxon>eudicotyledons</taxon>
        <taxon>Gunneridae</taxon>
        <taxon>Pentapetalae</taxon>
        <taxon>rosids</taxon>
        <taxon>malvids</taxon>
        <taxon>Malvales</taxon>
        <taxon>Malvaceae</taxon>
        <taxon>Malvoideae</taxon>
        <taxon>Gossypium</taxon>
    </lineage>
</organism>
<name>A0A5D2F532_GOSDA</name>
<dbReference type="Proteomes" id="UP000323506">
    <property type="component" value="Chromosome A10"/>
</dbReference>